<dbReference type="GO" id="GO:0006281">
    <property type="term" value="P:DNA repair"/>
    <property type="evidence" value="ECO:0007669"/>
    <property type="project" value="UniProtKB-KW"/>
</dbReference>
<keyword evidence="1" id="KW-0233">DNA recombination</keyword>
<evidence type="ECO:0000256" key="1">
    <source>
        <dbReference type="RuleBase" id="RU363044"/>
    </source>
</evidence>
<keyword evidence="1" id="KW-0378">Hydrolase</keyword>
<protein>
    <recommendedName>
        <fullName evidence="1">ATP-dependent DNA helicase</fullName>
        <ecNumber evidence="1">5.6.2.3</ecNumber>
    </recommendedName>
</protein>
<evidence type="ECO:0000313" key="3">
    <source>
        <dbReference type="EMBL" id="KAK2973999.1"/>
    </source>
</evidence>
<feature type="domain" description="DNA helicase Pif1-like DEAD-box helicase" evidence="2">
    <location>
        <begin position="114"/>
        <end position="181"/>
    </location>
</feature>
<comment type="cofactor">
    <cofactor evidence="1">
        <name>Mg(2+)</name>
        <dbReference type="ChEBI" id="CHEBI:18420"/>
    </cofactor>
</comment>
<dbReference type="Pfam" id="PF05970">
    <property type="entry name" value="PIF1"/>
    <property type="match status" value="1"/>
</dbReference>
<dbReference type="EC" id="5.6.2.3" evidence="1"/>
<dbReference type="EMBL" id="JAVXUO010002348">
    <property type="protein sequence ID" value="KAK2973999.1"/>
    <property type="molecule type" value="Genomic_DNA"/>
</dbReference>
<keyword evidence="1" id="KW-0547">Nucleotide-binding</keyword>
<dbReference type="InterPro" id="IPR027417">
    <property type="entry name" value="P-loop_NTPase"/>
</dbReference>
<organism evidence="3 4">
    <name type="scientific">Escallonia rubra</name>
    <dbReference type="NCBI Taxonomy" id="112253"/>
    <lineage>
        <taxon>Eukaryota</taxon>
        <taxon>Viridiplantae</taxon>
        <taxon>Streptophyta</taxon>
        <taxon>Embryophyta</taxon>
        <taxon>Tracheophyta</taxon>
        <taxon>Spermatophyta</taxon>
        <taxon>Magnoliopsida</taxon>
        <taxon>eudicotyledons</taxon>
        <taxon>Gunneridae</taxon>
        <taxon>Pentapetalae</taxon>
        <taxon>asterids</taxon>
        <taxon>campanulids</taxon>
        <taxon>Escalloniales</taxon>
        <taxon>Escalloniaceae</taxon>
        <taxon>Escallonia</taxon>
    </lineage>
</organism>
<comment type="catalytic activity">
    <reaction evidence="1">
        <text>ATP + H2O = ADP + phosphate + H(+)</text>
        <dbReference type="Rhea" id="RHEA:13065"/>
        <dbReference type="ChEBI" id="CHEBI:15377"/>
        <dbReference type="ChEBI" id="CHEBI:15378"/>
        <dbReference type="ChEBI" id="CHEBI:30616"/>
        <dbReference type="ChEBI" id="CHEBI:43474"/>
        <dbReference type="ChEBI" id="CHEBI:456216"/>
        <dbReference type="EC" id="5.6.2.3"/>
    </reaction>
</comment>
<dbReference type="AlphaFoldDB" id="A0AA88QNH9"/>
<comment type="similarity">
    <text evidence="1">Belongs to the helicase family.</text>
</comment>
<dbReference type="PANTHER" id="PTHR10492:SF94">
    <property type="entry name" value="ATP-DEPENDENT DNA HELICASE"/>
    <property type="match status" value="1"/>
</dbReference>
<dbReference type="GO" id="GO:0016787">
    <property type="term" value="F:hydrolase activity"/>
    <property type="evidence" value="ECO:0007669"/>
    <property type="project" value="UniProtKB-KW"/>
</dbReference>
<dbReference type="GO" id="GO:0006310">
    <property type="term" value="P:DNA recombination"/>
    <property type="evidence" value="ECO:0007669"/>
    <property type="project" value="UniProtKB-KW"/>
</dbReference>
<comment type="caution">
    <text evidence="3">The sequence shown here is derived from an EMBL/GenBank/DDBJ whole genome shotgun (WGS) entry which is preliminary data.</text>
</comment>
<dbReference type="GO" id="GO:0000723">
    <property type="term" value="P:telomere maintenance"/>
    <property type="evidence" value="ECO:0007669"/>
    <property type="project" value="InterPro"/>
</dbReference>
<keyword evidence="4" id="KW-1185">Reference proteome</keyword>
<dbReference type="Proteomes" id="UP001187471">
    <property type="component" value="Unassembled WGS sequence"/>
</dbReference>
<evidence type="ECO:0000313" key="4">
    <source>
        <dbReference type="Proteomes" id="UP001187471"/>
    </source>
</evidence>
<dbReference type="SUPFAM" id="SSF52540">
    <property type="entry name" value="P-loop containing nucleoside triphosphate hydrolases"/>
    <property type="match status" value="1"/>
</dbReference>
<sequence>MPSGSSNFPNACSFATTFCNTPYESNIPRALWDTFYDSLSEDFRHNQNLKDVKIIHRMIKSVEYFLESMGRNISEYNLPSSVDVKELDFGTKYKEIEEELCIEIPHEDLMYVSQLNTCQRTAYNTIWQHVQTQAASAFFVDGLGGTGKTYIYRALLATTRSKGLIVLATATSGIAASNLPGWSYFSFTL</sequence>
<keyword evidence="1" id="KW-0067">ATP-binding</keyword>
<dbReference type="PANTHER" id="PTHR10492">
    <property type="match status" value="1"/>
</dbReference>
<dbReference type="InterPro" id="IPR010285">
    <property type="entry name" value="DNA_helicase_pif1-like_DEAD"/>
</dbReference>
<reference evidence="3" key="1">
    <citation type="submission" date="2022-12" db="EMBL/GenBank/DDBJ databases">
        <title>Draft genome assemblies for two species of Escallonia (Escalloniales).</title>
        <authorList>
            <person name="Chanderbali A."/>
            <person name="Dervinis C."/>
            <person name="Anghel I."/>
            <person name="Soltis D."/>
            <person name="Soltis P."/>
            <person name="Zapata F."/>
        </authorList>
    </citation>
    <scope>NUCLEOTIDE SEQUENCE</scope>
    <source>
        <strain evidence="3">UCBG92.1500</strain>
        <tissue evidence="3">Leaf</tissue>
    </source>
</reference>
<keyword evidence="1" id="KW-0234">DNA repair</keyword>
<proteinExistence type="inferred from homology"/>
<dbReference type="Gene3D" id="3.40.50.300">
    <property type="entry name" value="P-loop containing nucleotide triphosphate hydrolases"/>
    <property type="match status" value="1"/>
</dbReference>
<accession>A0AA88QNH9</accession>
<dbReference type="GO" id="GO:0043139">
    <property type="term" value="F:5'-3' DNA helicase activity"/>
    <property type="evidence" value="ECO:0007669"/>
    <property type="project" value="UniProtKB-EC"/>
</dbReference>
<keyword evidence="1" id="KW-0347">Helicase</keyword>
<evidence type="ECO:0000259" key="2">
    <source>
        <dbReference type="Pfam" id="PF05970"/>
    </source>
</evidence>
<name>A0AA88QNH9_9ASTE</name>
<dbReference type="GO" id="GO:0005524">
    <property type="term" value="F:ATP binding"/>
    <property type="evidence" value="ECO:0007669"/>
    <property type="project" value="UniProtKB-KW"/>
</dbReference>
<keyword evidence="1" id="KW-0227">DNA damage</keyword>
<gene>
    <name evidence="3" type="ORF">RJ640_026717</name>
</gene>